<feature type="region of interest" description="Disordered" evidence="1">
    <location>
        <begin position="147"/>
        <end position="171"/>
    </location>
</feature>
<dbReference type="EMBL" id="AGFM01000076">
    <property type="protein sequence ID" value="EHJ58528.1"/>
    <property type="molecule type" value="Genomic_DNA"/>
</dbReference>
<evidence type="ECO:0008006" key="4">
    <source>
        <dbReference type="Google" id="ProtNLM"/>
    </source>
</evidence>
<protein>
    <recommendedName>
        <fullName evidence="4">Polyketide cyclase/dehydrase</fullName>
    </recommendedName>
</protein>
<evidence type="ECO:0000256" key="1">
    <source>
        <dbReference type="SAM" id="MobiDB-lite"/>
    </source>
</evidence>
<dbReference type="eggNOG" id="ENOG5032PQC">
    <property type="taxonomic scope" value="Bacteria"/>
</dbReference>
<sequence length="171" mass="19706">MAMEEETSFTINMSPIRVWSHLTDFKSFTLWHPIYCFEEVEAEPDKPMPLRYALFRGQYRIKAEATLILAEKPDRICWTIGISGMVIYDETYTFKSVGSGCEVRHAVNYRGLFGRIMSMFSKRGLRATLRAEDGAFVRFLKKEMRSAGSVPNRQRRRAQAARHARKAANDG</sequence>
<dbReference type="AlphaFoldDB" id="G6EJK1"/>
<feature type="compositionally biased region" description="Basic residues" evidence="1">
    <location>
        <begin position="153"/>
        <end position="171"/>
    </location>
</feature>
<organism evidence="2 3">
    <name type="scientific">Novosphingobium pentaromativorans US6-1</name>
    <dbReference type="NCBI Taxonomy" id="1088721"/>
    <lineage>
        <taxon>Bacteria</taxon>
        <taxon>Pseudomonadati</taxon>
        <taxon>Pseudomonadota</taxon>
        <taxon>Alphaproteobacteria</taxon>
        <taxon>Sphingomonadales</taxon>
        <taxon>Sphingomonadaceae</taxon>
        <taxon>Novosphingobium</taxon>
    </lineage>
</organism>
<evidence type="ECO:0000313" key="2">
    <source>
        <dbReference type="EMBL" id="EHJ58528.1"/>
    </source>
</evidence>
<reference evidence="2 3" key="1">
    <citation type="journal article" date="2012" name="J. Bacteriol.">
        <title>Genome sequence of benzo(a)pyrene-degrading bacterium Novosphingobium pentaromativorans US6-1.</title>
        <authorList>
            <person name="Luo Y.R."/>
            <person name="Kang S.G."/>
            <person name="Kim S.J."/>
            <person name="Kim M.R."/>
            <person name="Li N."/>
            <person name="Lee J.H."/>
            <person name="Kwon K.K."/>
        </authorList>
    </citation>
    <scope>NUCLEOTIDE SEQUENCE [LARGE SCALE GENOMIC DNA]</scope>
    <source>
        <strain evidence="2 3">US6-1</strain>
    </source>
</reference>
<dbReference type="Pfam" id="PF10604">
    <property type="entry name" value="Polyketide_cyc2"/>
    <property type="match status" value="1"/>
</dbReference>
<name>G6EJK1_9SPHN</name>
<comment type="caution">
    <text evidence="2">The sequence shown here is derived from an EMBL/GenBank/DDBJ whole genome shotgun (WGS) entry which is preliminary data.</text>
</comment>
<evidence type="ECO:0000313" key="3">
    <source>
        <dbReference type="Proteomes" id="UP000004030"/>
    </source>
</evidence>
<proteinExistence type="predicted"/>
<dbReference type="Proteomes" id="UP000004030">
    <property type="component" value="Unassembled WGS sequence"/>
</dbReference>
<dbReference type="InterPro" id="IPR023393">
    <property type="entry name" value="START-like_dom_sf"/>
</dbReference>
<dbReference type="InterPro" id="IPR019587">
    <property type="entry name" value="Polyketide_cyclase/dehydratase"/>
</dbReference>
<dbReference type="SUPFAM" id="SSF55961">
    <property type="entry name" value="Bet v1-like"/>
    <property type="match status" value="1"/>
</dbReference>
<gene>
    <name evidence="2" type="ORF">NSU_4522</name>
</gene>
<keyword evidence="3" id="KW-1185">Reference proteome</keyword>
<accession>G6EJK1</accession>
<dbReference type="Gene3D" id="3.30.530.20">
    <property type="match status" value="1"/>
</dbReference>